<organism evidence="2 3">
    <name type="scientific">Trichocladium antarcticum</name>
    <dbReference type="NCBI Taxonomy" id="1450529"/>
    <lineage>
        <taxon>Eukaryota</taxon>
        <taxon>Fungi</taxon>
        <taxon>Dikarya</taxon>
        <taxon>Ascomycota</taxon>
        <taxon>Pezizomycotina</taxon>
        <taxon>Sordariomycetes</taxon>
        <taxon>Sordariomycetidae</taxon>
        <taxon>Sordariales</taxon>
        <taxon>Chaetomiaceae</taxon>
        <taxon>Trichocladium</taxon>
    </lineage>
</organism>
<name>A0AAN6UT72_9PEZI</name>
<dbReference type="EMBL" id="MU853401">
    <property type="protein sequence ID" value="KAK4138469.1"/>
    <property type="molecule type" value="Genomic_DNA"/>
</dbReference>
<sequence>MLGSAKVSRRESDGCGARSGASTRPSRMVVLSSAGQAAEVQLQLPGHGGGGKSLKTGNQGKRVRPQCWTAAVPAMVWEGCSGDGDDGDDGKKVRSWWLEIHGLGDVARLDCVARLGHICFAVLVCRADSFPQNAPFDTRFLAPLAKVIHQWSTQATDRAKLVRPR</sequence>
<accession>A0AAN6UT72</accession>
<reference evidence="2" key="2">
    <citation type="submission" date="2023-05" db="EMBL/GenBank/DDBJ databases">
        <authorList>
            <consortium name="Lawrence Berkeley National Laboratory"/>
            <person name="Steindorff A."/>
            <person name="Hensen N."/>
            <person name="Bonometti L."/>
            <person name="Westerberg I."/>
            <person name="Brannstrom I.O."/>
            <person name="Guillou S."/>
            <person name="Cros-Aarteil S."/>
            <person name="Calhoun S."/>
            <person name="Haridas S."/>
            <person name="Kuo A."/>
            <person name="Mondo S."/>
            <person name="Pangilinan J."/>
            <person name="Riley R."/>
            <person name="Labutti K."/>
            <person name="Andreopoulos B."/>
            <person name="Lipzen A."/>
            <person name="Chen C."/>
            <person name="Yanf M."/>
            <person name="Daum C."/>
            <person name="Ng V."/>
            <person name="Clum A."/>
            <person name="Ohm R."/>
            <person name="Martin F."/>
            <person name="Silar P."/>
            <person name="Natvig D."/>
            <person name="Lalanne C."/>
            <person name="Gautier V."/>
            <person name="Ament-Velasquez S.L."/>
            <person name="Kruys A."/>
            <person name="Hutchinson M.I."/>
            <person name="Powell A.J."/>
            <person name="Barry K."/>
            <person name="Miller A.N."/>
            <person name="Grigoriev I.V."/>
            <person name="Debuchy R."/>
            <person name="Gladieux P."/>
            <person name="Thoren M.H."/>
            <person name="Johannesson H."/>
        </authorList>
    </citation>
    <scope>NUCLEOTIDE SEQUENCE</scope>
    <source>
        <strain evidence="2">CBS 123565</strain>
    </source>
</reference>
<evidence type="ECO:0000313" key="3">
    <source>
        <dbReference type="Proteomes" id="UP001304895"/>
    </source>
</evidence>
<reference evidence="2" key="1">
    <citation type="journal article" date="2023" name="Mol. Phylogenet. Evol.">
        <title>Genome-scale phylogeny and comparative genomics of the fungal order Sordariales.</title>
        <authorList>
            <person name="Hensen N."/>
            <person name="Bonometti L."/>
            <person name="Westerberg I."/>
            <person name="Brannstrom I.O."/>
            <person name="Guillou S."/>
            <person name="Cros-Aarteil S."/>
            <person name="Calhoun S."/>
            <person name="Haridas S."/>
            <person name="Kuo A."/>
            <person name="Mondo S."/>
            <person name="Pangilinan J."/>
            <person name="Riley R."/>
            <person name="LaButti K."/>
            <person name="Andreopoulos B."/>
            <person name="Lipzen A."/>
            <person name="Chen C."/>
            <person name="Yan M."/>
            <person name="Daum C."/>
            <person name="Ng V."/>
            <person name="Clum A."/>
            <person name="Steindorff A."/>
            <person name="Ohm R.A."/>
            <person name="Martin F."/>
            <person name="Silar P."/>
            <person name="Natvig D.O."/>
            <person name="Lalanne C."/>
            <person name="Gautier V."/>
            <person name="Ament-Velasquez S.L."/>
            <person name="Kruys A."/>
            <person name="Hutchinson M.I."/>
            <person name="Powell A.J."/>
            <person name="Barry K."/>
            <person name="Miller A.N."/>
            <person name="Grigoriev I.V."/>
            <person name="Debuchy R."/>
            <person name="Gladieux P."/>
            <person name="Hiltunen Thoren M."/>
            <person name="Johannesson H."/>
        </authorList>
    </citation>
    <scope>NUCLEOTIDE SEQUENCE</scope>
    <source>
        <strain evidence="2">CBS 123565</strain>
    </source>
</reference>
<evidence type="ECO:0000256" key="1">
    <source>
        <dbReference type="SAM" id="MobiDB-lite"/>
    </source>
</evidence>
<comment type="caution">
    <text evidence="2">The sequence shown here is derived from an EMBL/GenBank/DDBJ whole genome shotgun (WGS) entry which is preliminary data.</text>
</comment>
<dbReference type="AlphaFoldDB" id="A0AAN6UT72"/>
<proteinExistence type="predicted"/>
<evidence type="ECO:0000313" key="2">
    <source>
        <dbReference type="EMBL" id="KAK4138469.1"/>
    </source>
</evidence>
<keyword evidence="3" id="KW-1185">Reference proteome</keyword>
<dbReference type="Proteomes" id="UP001304895">
    <property type="component" value="Unassembled WGS sequence"/>
</dbReference>
<protein>
    <submittedName>
        <fullName evidence="2">Uncharacterized protein</fullName>
    </submittedName>
</protein>
<gene>
    <name evidence="2" type="ORF">BT67DRAFT_10595</name>
</gene>
<feature type="region of interest" description="Disordered" evidence="1">
    <location>
        <begin position="1"/>
        <end position="28"/>
    </location>
</feature>